<dbReference type="Proteomes" id="UP000002079">
    <property type="component" value="Segment"/>
</dbReference>
<name>Q2NPD5_9CAUD</name>
<dbReference type="EMBL" id="AP008979">
    <property type="protein sequence ID" value="BAE72761.1"/>
    <property type="molecule type" value="Genomic_DNA"/>
</dbReference>
<organism evidence="1 2">
    <name type="scientific">Xanthomonas phage OP1</name>
    <dbReference type="NCBI Taxonomy" id="2994040"/>
    <lineage>
        <taxon>Viruses</taxon>
        <taxon>Duplodnaviria</taxon>
        <taxon>Heunggongvirae</taxon>
        <taxon>Uroviricota</taxon>
        <taxon>Caudoviricetes</taxon>
        <taxon>Xipdecavirus</taxon>
        <taxon>Xipdecavirus OP1</taxon>
    </lineage>
</organism>
<dbReference type="GeneID" id="5142501"/>
<dbReference type="RefSeq" id="YP_453614.1">
    <property type="nucleotide sequence ID" value="NC_007709.1"/>
</dbReference>
<evidence type="ECO:0000313" key="1">
    <source>
        <dbReference type="EMBL" id="BAE72761.1"/>
    </source>
</evidence>
<protein>
    <submittedName>
        <fullName evidence="1">Uncharacterized protein</fullName>
    </submittedName>
</protein>
<dbReference type="OrthoDB" id="28073at10239"/>
<dbReference type="KEGG" id="vg:5142501"/>
<proteinExistence type="predicted"/>
<sequence>MQSLSGGIRRIEMSSTKSTTLKLQINEGKVVDLKATWEEDVGQYRITCKELHGFVAYSPYLSEAKKHILAAIWQTQGNC</sequence>
<reference evidence="2" key="2">
    <citation type="journal article" date="2006" name="J. Gen. Plant Pathol.">
        <title>Bacteriophage OP1, lytic for Xanthomonas oryzae pv. oryzae, changes its host range by duplication and deletion of the small domain in the deduced tail fiber gene..</title>
        <authorList>
            <person name="Inoue Y."/>
            <person name="Matsuura T."/>
            <person name="Ohara T."/>
            <person name="Azegami K."/>
        </authorList>
    </citation>
    <scope>NUCLEOTIDE SEQUENCE [LARGE SCALE GENOMIC DNA]</scope>
</reference>
<reference evidence="1 2" key="1">
    <citation type="journal article" date="2006" name="J. Gen. Plant Pathol.">
        <title>Bacteriophage OP1, lytic for Xanthomonas oryzae pv. oryzae, changes its host range by duplication and deletion of the small domain in the deduced tail fiber gene.</title>
        <authorList>
            <person name="Inoue Y."/>
            <person name="Matsuura T."/>
            <person name="Ohara T."/>
            <person name="Azegami K."/>
        </authorList>
    </citation>
    <scope>NUCLEOTIDE SEQUENCE [LARGE SCALE GENOMIC DNA]</scope>
</reference>
<evidence type="ECO:0000313" key="2">
    <source>
        <dbReference type="Proteomes" id="UP000002079"/>
    </source>
</evidence>
<accession>Q2NPD5</accession>
<keyword evidence="2" id="KW-1185">Reference proteome</keyword>